<dbReference type="AlphaFoldDB" id="A0A3M4U1N1"/>
<proteinExistence type="predicted"/>
<dbReference type="EMBL" id="RBTT01000214">
    <property type="protein sequence ID" value="RMU07640.1"/>
    <property type="molecule type" value="Genomic_DNA"/>
</dbReference>
<evidence type="ECO:0000313" key="2">
    <source>
        <dbReference type="Proteomes" id="UP000274212"/>
    </source>
</evidence>
<accession>A0A3M4U1N1</accession>
<comment type="caution">
    <text evidence="1">The sequence shown here is derived from an EMBL/GenBank/DDBJ whole genome shotgun (WGS) entry which is preliminary data.</text>
</comment>
<protein>
    <submittedName>
        <fullName evidence="1">Uncharacterized protein</fullName>
    </submittedName>
</protein>
<organism evidence="1 2">
    <name type="scientific">Pseudomonas syringae pv. coriandricola</name>
    <dbReference type="NCBI Taxonomy" id="264453"/>
    <lineage>
        <taxon>Bacteria</taxon>
        <taxon>Pseudomonadati</taxon>
        <taxon>Pseudomonadota</taxon>
        <taxon>Gammaproteobacteria</taxon>
        <taxon>Pseudomonadales</taxon>
        <taxon>Pseudomonadaceae</taxon>
        <taxon>Pseudomonas</taxon>
    </lineage>
</organism>
<evidence type="ECO:0000313" key="1">
    <source>
        <dbReference type="EMBL" id="RMU07640.1"/>
    </source>
</evidence>
<gene>
    <name evidence="1" type="ORF">ALP36_102643</name>
</gene>
<dbReference type="Proteomes" id="UP000274212">
    <property type="component" value="Unassembled WGS sequence"/>
</dbReference>
<reference evidence="1 2" key="1">
    <citation type="submission" date="2018-08" db="EMBL/GenBank/DDBJ databases">
        <title>Recombination of ecologically and evolutionarily significant loci maintains genetic cohesion in the Pseudomonas syringae species complex.</title>
        <authorList>
            <person name="Dillon M."/>
            <person name="Thakur S."/>
            <person name="Almeida R.N.D."/>
            <person name="Weir B.S."/>
            <person name="Guttman D.S."/>
        </authorList>
    </citation>
    <scope>NUCLEOTIDE SEQUENCE [LARGE SCALE GENOMIC DNA]</scope>
    <source>
        <strain evidence="1 2">ICMP 9829</strain>
    </source>
</reference>
<sequence length="67" mass="6890">MTIGRSMPMNGMIRLDVVGAHTQNEFSRHKKRDAVSTASLFSQLALGQLLTSAGAFSAGALAGAGLA</sequence>
<name>A0A3M4U1N1_9PSED</name>